<dbReference type="PANTHER" id="PTHR30372:SF4">
    <property type="entry name" value="LIPID-A-DISACCHARIDE SYNTHASE, MITOCHONDRIAL-RELATED"/>
    <property type="match status" value="1"/>
</dbReference>
<dbReference type="SUPFAM" id="SSF53756">
    <property type="entry name" value="UDP-Glycosyltransferase/glycogen phosphorylase"/>
    <property type="match status" value="1"/>
</dbReference>
<keyword evidence="12" id="KW-1185">Reference proteome</keyword>
<evidence type="ECO:0000256" key="5">
    <source>
        <dbReference type="ARBA" id="ARBA00022556"/>
    </source>
</evidence>
<dbReference type="GO" id="GO:0009245">
    <property type="term" value="P:lipid A biosynthetic process"/>
    <property type="evidence" value="ECO:0007669"/>
    <property type="project" value="UniProtKB-UniRule"/>
</dbReference>
<comment type="catalytic activity">
    <reaction evidence="9 10">
        <text>a lipid X + a UDP-2-N,3-O-bis[(3R)-3-hydroxyacyl]-alpha-D-glucosamine = a lipid A disaccharide + UDP + H(+)</text>
        <dbReference type="Rhea" id="RHEA:67828"/>
        <dbReference type="ChEBI" id="CHEBI:15378"/>
        <dbReference type="ChEBI" id="CHEBI:58223"/>
        <dbReference type="ChEBI" id="CHEBI:137748"/>
        <dbReference type="ChEBI" id="CHEBI:176338"/>
        <dbReference type="ChEBI" id="CHEBI:176343"/>
        <dbReference type="EC" id="2.4.1.182"/>
    </reaction>
</comment>
<evidence type="ECO:0000256" key="10">
    <source>
        <dbReference type="HAMAP-Rule" id="MF_00392"/>
    </source>
</evidence>
<accession>A0A9W6FW67</accession>
<dbReference type="EC" id="2.4.1.182" evidence="2 10"/>
<keyword evidence="6 10" id="KW-0328">Glycosyltransferase</keyword>
<evidence type="ECO:0000256" key="4">
    <source>
        <dbReference type="ARBA" id="ARBA00022516"/>
    </source>
</evidence>
<keyword evidence="5 10" id="KW-0441">Lipid A biosynthesis</keyword>
<evidence type="ECO:0000256" key="1">
    <source>
        <dbReference type="ARBA" id="ARBA00002056"/>
    </source>
</evidence>
<reference evidence="11" key="1">
    <citation type="submission" date="2022-12" db="EMBL/GenBank/DDBJ databases">
        <title>Reference genome sequencing for broad-spectrum identification of bacterial and archaeal isolates by mass spectrometry.</title>
        <authorList>
            <person name="Sekiguchi Y."/>
            <person name="Tourlousse D.M."/>
        </authorList>
    </citation>
    <scope>NUCLEOTIDE SEQUENCE</scope>
    <source>
        <strain evidence="11">ASRB1</strain>
    </source>
</reference>
<evidence type="ECO:0000256" key="2">
    <source>
        <dbReference type="ARBA" id="ARBA00012687"/>
    </source>
</evidence>
<dbReference type="NCBIfam" id="TIGR00215">
    <property type="entry name" value="lpxB"/>
    <property type="match status" value="1"/>
</dbReference>
<evidence type="ECO:0000256" key="9">
    <source>
        <dbReference type="ARBA" id="ARBA00048975"/>
    </source>
</evidence>
<dbReference type="Proteomes" id="UP001144372">
    <property type="component" value="Unassembled WGS sequence"/>
</dbReference>
<comment type="similarity">
    <text evidence="10">Belongs to the LpxB family.</text>
</comment>
<keyword evidence="7 10" id="KW-0808">Transferase</keyword>
<dbReference type="Pfam" id="PF02684">
    <property type="entry name" value="LpxB"/>
    <property type="match status" value="1"/>
</dbReference>
<dbReference type="InterPro" id="IPR003835">
    <property type="entry name" value="Glyco_trans_19"/>
</dbReference>
<proteinExistence type="inferred from homology"/>
<evidence type="ECO:0000256" key="7">
    <source>
        <dbReference type="ARBA" id="ARBA00022679"/>
    </source>
</evidence>
<organism evidence="11 12">
    <name type="scientific">Desulforhabdus amnigena</name>
    <dbReference type="NCBI Taxonomy" id="40218"/>
    <lineage>
        <taxon>Bacteria</taxon>
        <taxon>Pseudomonadati</taxon>
        <taxon>Thermodesulfobacteriota</taxon>
        <taxon>Syntrophobacteria</taxon>
        <taxon>Syntrophobacterales</taxon>
        <taxon>Syntrophobacteraceae</taxon>
        <taxon>Desulforhabdus</taxon>
    </lineage>
</organism>
<dbReference type="GO" id="GO:0016020">
    <property type="term" value="C:membrane"/>
    <property type="evidence" value="ECO:0007669"/>
    <property type="project" value="GOC"/>
</dbReference>
<comment type="caution">
    <text evidence="11">The sequence shown here is derived from an EMBL/GenBank/DDBJ whole genome shotgun (WGS) entry which is preliminary data.</text>
</comment>
<keyword evidence="8 10" id="KW-0443">Lipid metabolism</keyword>
<comment type="pathway">
    <text evidence="10">Bacterial outer membrane biogenesis; LPS lipid A biosynthesis.</text>
</comment>
<dbReference type="EMBL" id="BSDR01000001">
    <property type="protein sequence ID" value="GLI35958.1"/>
    <property type="molecule type" value="Genomic_DNA"/>
</dbReference>
<evidence type="ECO:0000313" key="11">
    <source>
        <dbReference type="EMBL" id="GLI35958.1"/>
    </source>
</evidence>
<dbReference type="RefSeq" id="WP_281796089.1">
    <property type="nucleotide sequence ID" value="NZ_BSDR01000001.1"/>
</dbReference>
<evidence type="ECO:0000256" key="3">
    <source>
        <dbReference type="ARBA" id="ARBA00020902"/>
    </source>
</evidence>
<keyword evidence="4 10" id="KW-0444">Lipid biosynthesis</keyword>
<sequence length="389" mass="43534">MAFSQKPSIKIFLSAGEASGDLHAAGLVRAIKSIAPSSKITCLGGPQLKQAGASVLVDNRDMAVVGLFEVFRHAKVIWCAWRKIKRHLVQERPDLLILIDFPDFNFLLARQAHRLGIKVLYYIPPQIWAWRRGRVHTLKRLVDEMVVILPFEEEFYRRYGVQAHFLGHPLLDVVEAAREEREGRYRTRSTGPFVGLLPGSRHSEIRSLLPEMLKTASLLIRRLPEISFLLPVAPTLDSRAFEREVLRSGLPVRLVEGDTYGVIRGCDLVITASGTVTLETAILGVPMIIVYKVSHFSYYLGRHLIKVKHVGLPNLIAGRGIVPELLQHEATAERIAAEALEMLLDPKKLDAQRQELAKIRSHLGEPGVGARVAGLVMLMKTEKLKDQPC</sequence>
<name>A0A9W6FW67_9BACT</name>
<protein>
    <recommendedName>
        <fullName evidence="3 10">Lipid-A-disaccharide synthase</fullName>
        <ecNumber evidence="2 10">2.4.1.182</ecNumber>
    </recommendedName>
</protein>
<dbReference type="GO" id="GO:0008915">
    <property type="term" value="F:lipid-A-disaccharide synthase activity"/>
    <property type="evidence" value="ECO:0007669"/>
    <property type="project" value="UniProtKB-UniRule"/>
</dbReference>
<dbReference type="PANTHER" id="PTHR30372">
    <property type="entry name" value="LIPID-A-DISACCHARIDE SYNTHASE"/>
    <property type="match status" value="1"/>
</dbReference>
<gene>
    <name evidence="10 11" type="primary">lpxB</name>
    <name evidence="11" type="ORF">DAMNIGENAA_33910</name>
</gene>
<dbReference type="Gene3D" id="3.40.50.2000">
    <property type="entry name" value="Glycogen Phosphorylase B"/>
    <property type="match status" value="2"/>
</dbReference>
<comment type="function">
    <text evidence="1 10">Condensation of UDP-2,3-diacylglucosamine and 2,3-diacylglucosamine-1-phosphate to form lipid A disaccharide, a precursor of lipid A, a phosphorylated glycolipid that anchors the lipopolysaccharide to the outer membrane of the cell.</text>
</comment>
<dbReference type="AlphaFoldDB" id="A0A9W6FW67"/>
<evidence type="ECO:0000256" key="8">
    <source>
        <dbReference type="ARBA" id="ARBA00023098"/>
    </source>
</evidence>
<evidence type="ECO:0000313" key="12">
    <source>
        <dbReference type="Proteomes" id="UP001144372"/>
    </source>
</evidence>
<dbReference type="HAMAP" id="MF_00392">
    <property type="entry name" value="LpxB"/>
    <property type="match status" value="1"/>
</dbReference>
<evidence type="ECO:0000256" key="6">
    <source>
        <dbReference type="ARBA" id="ARBA00022676"/>
    </source>
</evidence>
<dbReference type="GO" id="GO:0005543">
    <property type="term" value="F:phospholipid binding"/>
    <property type="evidence" value="ECO:0007669"/>
    <property type="project" value="TreeGrafter"/>
</dbReference>